<organism evidence="2">
    <name type="scientific">Harpegnathos saltator</name>
    <name type="common">Jerdon's jumping ant</name>
    <dbReference type="NCBI Taxonomy" id="610380"/>
    <lineage>
        <taxon>Eukaryota</taxon>
        <taxon>Metazoa</taxon>
        <taxon>Ecdysozoa</taxon>
        <taxon>Arthropoda</taxon>
        <taxon>Hexapoda</taxon>
        <taxon>Insecta</taxon>
        <taxon>Pterygota</taxon>
        <taxon>Neoptera</taxon>
        <taxon>Endopterygota</taxon>
        <taxon>Hymenoptera</taxon>
        <taxon>Apocrita</taxon>
        <taxon>Aculeata</taxon>
        <taxon>Formicoidea</taxon>
        <taxon>Formicidae</taxon>
        <taxon>Ponerinae</taxon>
        <taxon>Ponerini</taxon>
        <taxon>Harpegnathos</taxon>
    </lineage>
</organism>
<dbReference type="EMBL" id="GL447354">
    <property type="protein sequence ID" value="EFN86518.1"/>
    <property type="molecule type" value="Genomic_DNA"/>
</dbReference>
<evidence type="ECO:0000313" key="1">
    <source>
        <dbReference type="EMBL" id="EFN86518.1"/>
    </source>
</evidence>
<dbReference type="InParanoid" id="E2BCR7"/>
<sequence length="36" mass="4176">IAEQRVCLKFCVFNEISCAVALKIQQKIYGDNVFRK</sequence>
<protein>
    <recommendedName>
        <fullName evidence="3">Mos1 transposase HTH domain-containing protein</fullName>
    </recommendedName>
</protein>
<proteinExistence type="predicted"/>
<name>E2BCR7_HARSA</name>
<accession>E2BCR7</accession>
<feature type="non-terminal residue" evidence="1">
    <location>
        <position position="1"/>
    </location>
</feature>
<dbReference type="AlphaFoldDB" id="E2BCR7"/>
<evidence type="ECO:0000313" key="2">
    <source>
        <dbReference type="Proteomes" id="UP000008237"/>
    </source>
</evidence>
<dbReference type="Proteomes" id="UP000008237">
    <property type="component" value="Unassembled WGS sequence"/>
</dbReference>
<keyword evidence="2" id="KW-1185">Reference proteome</keyword>
<feature type="non-terminal residue" evidence="1">
    <location>
        <position position="36"/>
    </location>
</feature>
<evidence type="ECO:0008006" key="3">
    <source>
        <dbReference type="Google" id="ProtNLM"/>
    </source>
</evidence>
<gene>
    <name evidence="1" type="ORF">EAI_02082</name>
</gene>
<reference evidence="1 2" key="1">
    <citation type="journal article" date="2010" name="Science">
        <title>Genomic comparison of the ants Camponotus floridanus and Harpegnathos saltator.</title>
        <authorList>
            <person name="Bonasio R."/>
            <person name="Zhang G."/>
            <person name="Ye C."/>
            <person name="Mutti N.S."/>
            <person name="Fang X."/>
            <person name="Qin N."/>
            <person name="Donahue G."/>
            <person name="Yang P."/>
            <person name="Li Q."/>
            <person name="Li C."/>
            <person name="Zhang P."/>
            <person name="Huang Z."/>
            <person name="Berger S.L."/>
            <person name="Reinberg D."/>
            <person name="Wang J."/>
            <person name="Liebig J."/>
        </authorList>
    </citation>
    <scope>NUCLEOTIDE SEQUENCE [LARGE SCALE GENOMIC DNA]</scope>
    <source>
        <strain evidence="1 2">R22 G/1</strain>
    </source>
</reference>